<keyword evidence="9 16" id="KW-0675">Receptor</keyword>
<feature type="transmembrane region" description="Helical" evidence="14">
    <location>
        <begin position="286"/>
        <end position="309"/>
    </location>
</feature>
<evidence type="ECO:0000256" key="3">
    <source>
        <dbReference type="ARBA" id="ARBA00022475"/>
    </source>
</evidence>
<proteinExistence type="inferred from homology"/>
<dbReference type="InterPro" id="IPR028082">
    <property type="entry name" value="Peripla_BP_I"/>
</dbReference>
<dbReference type="PROSITE" id="PS00981">
    <property type="entry name" value="G_PROTEIN_RECEP_F3_3"/>
    <property type="match status" value="1"/>
</dbReference>
<feature type="region of interest" description="Disordered" evidence="13">
    <location>
        <begin position="570"/>
        <end position="596"/>
    </location>
</feature>
<dbReference type="InterPro" id="IPR017978">
    <property type="entry name" value="GPCR_3_C"/>
</dbReference>
<evidence type="ECO:0000256" key="4">
    <source>
        <dbReference type="ARBA" id="ARBA00022692"/>
    </source>
</evidence>
<evidence type="ECO:0000256" key="12">
    <source>
        <dbReference type="ARBA" id="ARBA00073785"/>
    </source>
</evidence>
<keyword evidence="7" id="KW-0297">G-protein coupled receptor</keyword>
<keyword evidence="8 14" id="KW-0472">Membrane</keyword>
<evidence type="ECO:0000256" key="1">
    <source>
        <dbReference type="ARBA" id="ARBA00004651"/>
    </source>
</evidence>
<dbReference type="EMBL" id="JAATJV010391217">
    <property type="protein sequence ID" value="MBZ3884049.1"/>
    <property type="molecule type" value="Genomic_DNA"/>
</dbReference>
<evidence type="ECO:0000313" key="17">
    <source>
        <dbReference type="Proteomes" id="UP001166674"/>
    </source>
</evidence>
<keyword evidence="17" id="KW-1185">Reference proteome</keyword>
<feature type="transmembrane region" description="Helical" evidence="14">
    <location>
        <begin position="329"/>
        <end position="350"/>
    </location>
</feature>
<keyword evidence="4 14" id="KW-0812">Transmembrane</keyword>
<dbReference type="PRINTS" id="PR01176">
    <property type="entry name" value="GABABRECEPTR"/>
</dbReference>
<evidence type="ECO:0000256" key="7">
    <source>
        <dbReference type="ARBA" id="ARBA00023040"/>
    </source>
</evidence>
<dbReference type="Proteomes" id="UP001166674">
    <property type="component" value="Unassembled WGS sequence"/>
</dbReference>
<organism evidence="16 17">
    <name type="scientific">Sciurus carolinensis</name>
    <name type="common">Eastern gray squirrel</name>
    <dbReference type="NCBI Taxonomy" id="30640"/>
    <lineage>
        <taxon>Eukaryota</taxon>
        <taxon>Metazoa</taxon>
        <taxon>Chordata</taxon>
        <taxon>Craniata</taxon>
        <taxon>Vertebrata</taxon>
        <taxon>Euteleostomi</taxon>
        <taxon>Mammalia</taxon>
        <taxon>Eutheria</taxon>
        <taxon>Euarchontoglires</taxon>
        <taxon>Glires</taxon>
        <taxon>Rodentia</taxon>
        <taxon>Sciuromorpha</taxon>
        <taxon>Sciuridae</taxon>
        <taxon>Sciurinae</taxon>
        <taxon>Sciurini</taxon>
        <taxon>Sciurus</taxon>
    </lineage>
</organism>
<feature type="domain" description="G-protein coupled receptors family 3 profile" evidence="15">
    <location>
        <begin position="288"/>
        <end position="570"/>
    </location>
</feature>
<feature type="transmembrane region" description="Helical" evidence="14">
    <location>
        <begin position="362"/>
        <end position="383"/>
    </location>
</feature>
<evidence type="ECO:0000256" key="10">
    <source>
        <dbReference type="ARBA" id="ARBA00023180"/>
    </source>
</evidence>
<sequence>MVATHLASAQGSQLLPRLRHPAWFPVVSAAQQVCEVKPLRKQDAMERGLRQGNDVRIILGQFDQNMAAKVFCCAYEENMYGSKYQWIIPGWYEPSWWEQVHTEANSSRCLRKNLLAAMEGYIGVDFEPLSSKQIKTISGKTPQQYEREYNNKRSGVGPSKFHGYAYDGMWVIAKTLQRAMETLHASSRHQRIQDFNYTDHTLGRIILNAMNETNFFGVTGQVVFRNGERMGTIKFTQFQDSREVKVGEYNAVADTLEIINDTIRFQGSEPPKDKTIILEQLRKISLPLYSILSALTILGMIMASAFLFFNIKNRNQKLIKMSSPYMNNLIILGGMLSYASIFLFGLDGSFVSEKTFETLCTVRTWILTVGYTTAFGAMFAKTWRVHAIFKNVKMKKKIIKDQKLLVIVGGMLLIDLCILICWQAVDPLRRTVERYSMEPDPAGRDISIRPLLEHCENTHMTIWLGIVYAYKGLLMLFGCFLAWETRNVSIPALNDSKYIGMSVYNVGIMCIIGAAVSFLTRDQPNVQFCIVALVIIFCSTITLCLVFVPKLITLRTNPDAATQNRRFQFTQNQRKEDSKTSTSVTSVNQASTSRLEGLQSENHRLRMKITELDKDLEEVTMQLQDTPEKTTYIKQNHYQELNDILNLGNFTESTGKAGQKASPLLSLSNGNYRKSMQTIAFKQLDKDLEEVTMQLQDTPEKTTYIKQNHYQELNDILNLGNFTESTDGGKSILKNHLDQNPQLQWNPTESSRTCKDPIEDINSPEHIQRRLSLQLPILHHAYLPSIGGVDASCVSPCVSPTASPRHRHVPPSFRVMVSGL</sequence>
<dbReference type="SUPFAM" id="SSF53822">
    <property type="entry name" value="Periplasmic binding protein-like I"/>
    <property type="match status" value="1"/>
</dbReference>
<dbReference type="InterPro" id="IPR002457">
    <property type="entry name" value="GPCR_3_GABA_rcpt_B2"/>
</dbReference>
<dbReference type="FunFam" id="3.40.50.2300:FF:000063">
    <property type="entry name" value="Gamma-aminobutyric acid type B receptor subunit"/>
    <property type="match status" value="1"/>
</dbReference>
<accession>A0AA41N613</accession>
<dbReference type="PANTHER" id="PTHR10519:SF74">
    <property type="entry name" value="GAMMA-AMINOBUTYRIC ACID TYPE B RECEPTOR SUBUNIT 2"/>
    <property type="match status" value="1"/>
</dbReference>
<dbReference type="GO" id="GO:0004965">
    <property type="term" value="F:G protein-coupled GABA receptor activity"/>
    <property type="evidence" value="ECO:0007669"/>
    <property type="project" value="InterPro"/>
</dbReference>
<evidence type="ECO:0000256" key="11">
    <source>
        <dbReference type="ARBA" id="ARBA00023224"/>
    </source>
</evidence>
<dbReference type="CDD" id="cd15294">
    <property type="entry name" value="7tmC_GABA-B-R2"/>
    <property type="match status" value="1"/>
</dbReference>
<dbReference type="Pfam" id="PF01094">
    <property type="entry name" value="ANF_receptor"/>
    <property type="match status" value="1"/>
</dbReference>
<dbReference type="AlphaFoldDB" id="A0AA41N613"/>
<dbReference type="InterPro" id="IPR017979">
    <property type="entry name" value="GPCR_3_CS"/>
</dbReference>
<feature type="transmembrane region" description="Helical" evidence="14">
    <location>
        <begin position="525"/>
        <end position="548"/>
    </location>
</feature>
<dbReference type="PROSITE" id="PS50259">
    <property type="entry name" value="G_PROTEIN_RECEP_F3_4"/>
    <property type="match status" value="1"/>
</dbReference>
<comment type="subcellular location">
    <subcellularLocation>
        <location evidence="1">Cell membrane</location>
        <topology evidence="1">Multi-pass membrane protein</topology>
    </subcellularLocation>
</comment>
<evidence type="ECO:0000256" key="9">
    <source>
        <dbReference type="ARBA" id="ARBA00023170"/>
    </source>
</evidence>
<dbReference type="InterPro" id="IPR002455">
    <property type="entry name" value="GPCR3_GABA-B"/>
</dbReference>
<dbReference type="GO" id="GO:0038039">
    <property type="term" value="C:G protein-coupled receptor heterodimeric complex"/>
    <property type="evidence" value="ECO:0007669"/>
    <property type="project" value="TreeGrafter"/>
</dbReference>
<dbReference type="PRINTS" id="PR01178">
    <property type="entry name" value="GABAB2RECPTR"/>
</dbReference>
<dbReference type="InterPro" id="IPR001828">
    <property type="entry name" value="ANF_lig-bd_rcpt"/>
</dbReference>
<keyword evidence="5" id="KW-0732">Signal</keyword>
<dbReference type="Pfam" id="PF00003">
    <property type="entry name" value="7tm_3"/>
    <property type="match status" value="1"/>
</dbReference>
<feature type="transmembrane region" description="Helical" evidence="14">
    <location>
        <begin position="460"/>
        <end position="483"/>
    </location>
</feature>
<evidence type="ECO:0000256" key="14">
    <source>
        <dbReference type="SAM" id="Phobius"/>
    </source>
</evidence>
<dbReference type="Pfam" id="PF18455">
    <property type="entry name" value="GBR2_CC"/>
    <property type="match status" value="1"/>
</dbReference>
<dbReference type="Gene3D" id="3.40.50.2300">
    <property type="match status" value="2"/>
</dbReference>
<dbReference type="GO" id="GO:0007214">
    <property type="term" value="P:gamma-aminobutyric acid signaling pathway"/>
    <property type="evidence" value="ECO:0007669"/>
    <property type="project" value="TreeGrafter"/>
</dbReference>
<feature type="transmembrane region" description="Helical" evidence="14">
    <location>
        <begin position="404"/>
        <end position="425"/>
    </location>
</feature>
<evidence type="ECO:0000256" key="8">
    <source>
        <dbReference type="ARBA" id="ARBA00023136"/>
    </source>
</evidence>
<comment type="similarity">
    <text evidence="2">Belongs to the G-protein coupled receptor 3 family. GABA-B receptor subfamily.</text>
</comment>
<keyword evidence="11" id="KW-0807">Transducer</keyword>
<keyword evidence="6 14" id="KW-1133">Transmembrane helix</keyword>
<comment type="caution">
    <text evidence="16">The sequence shown here is derived from an EMBL/GenBank/DDBJ whole genome shotgun (WGS) entry which is preliminary data.</text>
</comment>
<gene>
    <name evidence="16" type="ORF">SUZIE_175995</name>
</gene>
<protein>
    <recommendedName>
        <fullName evidence="12">Gamma-aminobutyric acid type B receptor subunit 2</fullName>
    </recommendedName>
</protein>
<name>A0AA41N613_SCICA</name>
<dbReference type="PANTHER" id="PTHR10519">
    <property type="entry name" value="GABA-B RECEPTOR"/>
    <property type="match status" value="1"/>
</dbReference>
<evidence type="ECO:0000259" key="15">
    <source>
        <dbReference type="PROSITE" id="PS50259"/>
    </source>
</evidence>
<keyword evidence="10" id="KW-0325">Glycoprotein</keyword>
<dbReference type="CDD" id="cd06366">
    <property type="entry name" value="PBP1_GABAb_receptor"/>
    <property type="match status" value="1"/>
</dbReference>
<reference evidence="16" key="1">
    <citation type="submission" date="2020-03" db="EMBL/GenBank/DDBJ databases">
        <title>Studies in the Genomics of Life Span.</title>
        <authorList>
            <person name="Glass D."/>
        </authorList>
    </citation>
    <scope>NUCLEOTIDE SEQUENCE</scope>
    <source>
        <strain evidence="16">SUZIE</strain>
        <tissue evidence="16">Muscle</tissue>
    </source>
</reference>
<evidence type="ECO:0000313" key="16">
    <source>
        <dbReference type="EMBL" id="MBZ3884049.1"/>
    </source>
</evidence>
<evidence type="ECO:0000256" key="5">
    <source>
        <dbReference type="ARBA" id="ARBA00022729"/>
    </source>
</evidence>
<keyword evidence="3" id="KW-1003">Cell membrane</keyword>
<feature type="compositionally biased region" description="Polar residues" evidence="13">
    <location>
        <begin position="580"/>
        <end position="594"/>
    </location>
</feature>
<evidence type="ECO:0000256" key="13">
    <source>
        <dbReference type="SAM" id="MobiDB-lite"/>
    </source>
</evidence>
<dbReference type="InterPro" id="IPR041689">
    <property type="entry name" value="GBR2_CC"/>
</dbReference>
<evidence type="ECO:0000256" key="2">
    <source>
        <dbReference type="ARBA" id="ARBA00008991"/>
    </source>
</evidence>
<feature type="transmembrane region" description="Helical" evidence="14">
    <location>
        <begin position="503"/>
        <end position="519"/>
    </location>
</feature>
<evidence type="ECO:0000256" key="6">
    <source>
        <dbReference type="ARBA" id="ARBA00022989"/>
    </source>
</evidence>